<accession>A0AAD9M746</accession>
<gene>
    <name evidence="1" type="ORF">LX32DRAFT_648402</name>
</gene>
<comment type="caution">
    <text evidence="1">The sequence shown here is derived from an EMBL/GenBank/DDBJ whole genome shotgun (WGS) entry which is preliminary data.</text>
</comment>
<name>A0AAD9M746_9PEZI</name>
<protein>
    <submittedName>
        <fullName evidence="1">Uncharacterized protein</fullName>
    </submittedName>
</protein>
<proteinExistence type="predicted"/>
<evidence type="ECO:0000313" key="1">
    <source>
        <dbReference type="EMBL" id="KAK2034452.1"/>
    </source>
</evidence>
<dbReference type="AlphaFoldDB" id="A0AAD9M746"/>
<reference evidence="1" key="1">
    <citation type="submission" date="2021-06" db="EMBL/GenBank/DDBJ databases">
        <title>Comparative genomics, transcriptomics and evolutionary studies reveal genomic signatures of adaptation to plant cell wall in hemibiotrophic fungi.</title>
        <authorList>
            <consortium name="DOE Joint Genome Institute"/>
            <person name="Baroncelli R."/>
            <person name="Diaz J.F."/>
            <person name="Benocci T."/>
            <person name="Peng M."/>
            <person name="Battaglia E."/>
            <person name="Haridas S."/>
            <person name="Andreopoulos W."/>
            <person name="Labutti K."/>
            <person name="Pangilinan J."/>
            <person name="Floch G.L."/>
            <person name="Makela M.R."/>
            <person name="Henrissat B."/>
            <person name="Grigoriev I.V."/>
            <person name="Crouch J.A."/>
            <person name="De Vries R.P."/>
            <person name="Sukno S.A."/>
            <person name="Thon M.R."/>
        </authorList>
    </citation>
    <scope>NUCLEOTIDE SEQUENCE</scope>
    <source>
        <strain evidence="1">MAFF235873</strain>
    </source>
</reference>
<dbReference type="EMBL" id="MU842814">
    <property type="protein sequence ID" value="KAK2034452.1"/>
    <property type="molecule type" value="Genomic_DNA"/>
</dbReference>
<sequence length="158" mass="18200">MDVNQAGVARGILDAAMRVDIWLRRFIKQAAGYISSKGGRFIEKEQEEQEEQDCLAEYRQIPEWWWFKTLHAVPCRYVKCRWLWEAIVGECYRNDGVIATKRQPGDEVLSIAKPACQDGPRALELKRLNGDDLGRRRRRAGRLGLCTKSCGASCRRQE</sequence>
<evidence type="ECO:0000313" key="2">
    <source>
        <dbReference type="Proteomes" id="UP001232148"/>
    </source>
</evidence>
<organism evidence="1 2">
    <name type="scientific">Colletotrichum zoysiae</name>
    <dbReference type="NCBI Taxonomy" id="1216348"/>
    <lineage>
        <taxon>Eukaryota</taxon>
        <taxon>Fungi</taxon>
        <taxon>Dikarya</taxon>
        <taxon>Ascomycota</taxon>
        <taxon>Pezizomycotina</taxon>
        <taxon>Sordariomycetes</taxon>
        <taxon>Hypocreomycetidae</taxon>
        <taxon>Glomerellales</taxon>
        <taxon>Glomerellaceae</taxon>
        <taxon>Colletotrichum</taxon>
        <taxon>Colletotrichum graminicola species complex</taxon>
    </lineage>
</organism>
<dbReference type="Proteomes" id="UP001232148">
    <property type="component" value="Unassembled WGS sequence"/>
</dbReference>
<keyword evidence="2" id="KW-1185">Reference proteome</keyword>